<dbReference type="InterPro" id="IPR019819">
    <property type="entry name" value="Carboxylesterase_B_CS"/>
</dbReference>
<keyword evidence="2" id="KW-1133">Transmembrane helix</keyword>
<dbReference type="KEGG" id="dvv:114328367"/>
<keyword evidence="2" id="KW-0812">Transmembrane</keyword>
<protein>
    <submittedName>
        <fullName evidence="4 5">Neurotactin</fullName>
    </submittedName>
</protein>
<dbReference type="RefSeq" id="XP_028133005.1">
    <property type="nucleotide sequence ID" value="XM_028277204.1"/>
</dbReference>
<dbReference type="OrthoDB" id="408631at2759"/>
<organism evidence="5">
    <name type="scientific">Diabrotica virgifera virgifera</name>
    <name type="common">western corn rootworm</name>
    <dbReference type="NCBI Taxonomy" id="50390"/>
    <lineage>
        <taxon>Eukaryota</taxon>
        <taxon>Metazoa</taxon>
        <taxon>Ecdysozoa</taxon>
        <taxon>Arthropoda</taxon>
        <taxon>Hexapoda</taxon>
        <taxon>Insecta</taxon>
        <taxon>Pterygota</taxon>
        <taxon>Neoptera</taxon>
        <taxon>Endopterygota</taxon>
        <taxon>Coleoptera</taxon>
        <taxon>Polyphaga</taxon>
        <taxon>Cucujiformia</taxon>
        <taxon>Chrysomeloidea</taxon>
        <taxon>Chrysomelidae</taxon>
        <taxon>Galerucinae</taxon>
        <taxon>Diabroticina</taxon>
        <taxon>Diabroticites</taxon>
        <taxon>Diabrotica</taxon>
    </lineage>
</organism>
<feature type="transmembrane region" description="Helical" evidence="2">
    <location>
        <begin position="65"/>
        <end position="86"/>
    </location>
</feature>
<sequence>MKSKITKNEGQAALGSVETFDDQSGQEKLIEANKKVVFPQNSVDSDRESQSKVALFITKLNAYKVAISGFLVSLLVIAIIVIISLVGSKSVKEPSRYGTYVAAQTGCGRIEGLMEDSAFTFRGIPYARPPVEDLRFRHAQPLDDVKYCWNGTFLAHNSSDVCLQVLSNGTITGKEDCLTLDVVTPYVRYDNPLPVIVLIGADSLMGGSPSKLRPSARYARSRDVVFVRPNFRMGALGFLGLEILSESDRSRTSGNYGLSDILAALKWVELNIEHFGGNKNAVTIFGHRAGATLVTALTTIPGANKYFIRAWAASGGAIYPKKEIKKSQKENHSFLDSIQCEDVNCLRTVDATKLVAAVEDTWRKPQPDLPFVDEVPENRHEWLILDGRILKTYPHEVWSANVDRPLNLIVGTTAHSGSSKKLLMKHTVWTKEMIKQHIMESFLAQSPLLEEVLKMYPLTYQGLSKMISDIRIICPLFALSTEMSKVPFYVVTQTRLEHDLADIDSDVDAILGRYEPRTPEQRRYFSAVQGLFYHYVWNGKMEDNLIGEKVLIVDQDVLPNNTYLHCNYWIKKNIVPRYAALD</sequence>
<accession>A0A6P7FBM8</accession>
<dbReference type="Pfam" id="PF00135">
    <property type="entry name" value="COesterase"/>
    <property type="match status" value="1"/>
</dbReference>
<proteinExistence type="predicted"/>
<dbReference type="PROSITE" id="PS00941">
    <property type="entry name" value="CARBOXYLESTERASE_B_2"/>
    <property type="match status" value="1"/>
</dbReference>
<dbReference type="PANTHER" id="PTHR11559">
    <property type="entry name" value="CARBOXYLESTERASE"/>
    <property type="match status" value="1"/>
</dbReference>
<dbReference type="InterPro" id="IPR029058">
    <property type="entry name" value="AB_hydrolase_fold"/>
</dbReference>
<evidence type="ECO:0000256" key="2">
    <source>
        <dbReference type="SAM" id="Phobius"/>
    </source>
</evidence>
<evidence type="ECO:0000313" key="4">
    <source>
        <dbReference type="RefSeq" id="XP_028133005.1"/>
    </source>
</evidence>
<keyword evidence="2" id="KW-0472">Membrane</keyword>
<dbReference type="RefSeq" id="XP_028133006.1">
    <property type="nucleotide sequence ID" value="XM_028277205.1"/>
</dbReference>
<reference evidence="4 5" key="1">
    <citation type="submission" date="2025-04" db="UniProtKB">
        <authorList>
            <consortium name="RefSeq"/>
        </authorList>
    </citation>
    <scope>IDENTIFICATION</scope>
    <source>
        <tissue evidence="4 5">Whole insect</tissue>
    </source>
</reference>
<evidence type="ECO:0000256" key="1">
    <source>
        <dbReference type="ARBA" id="ARBA00023180"/>
    </source>
</evidence>
<keyword evidence="1" id="KW-0325">Glycoprotein</keyword>
<dbReference type="Gene3D" id="3.40.50.1820">
    <property type="entry name" value="alpha/beta hydrolase"/>
    <property type="match status" value="1"/>
</dbReference>
<dbReference type="AlphaFoldDB" id="A0A6P7FBM8"/>
<dbReference type="SUPFAM" id="SSF53474">
    <property type="entry name" value="alpha/beta-Hydrolases"/>
    <property type="match status" value="1"/>
</dbReference>
<dbReference type="InterPro" id="IPR050309">
    <property type="entry name" value="Type-B_Carboxylest/Lipase"/>
</dbReference>
<gene>
    <name evidence="4 5" type="primary">LOC114328367</name>
</gene>
<evidence type="ECO:0000259" key="3">
    <source>
        <dbReference type="Pfam" id="PF00135"/>
    </source>
</evidence>
<evidence type="ECO:0000313" key="5">
    <source>
        <dbReference type="RefSeq" id="XP_028133006.1"/>
    </source>
</evidence>
<dbReference type="InterPro" id="IPR002018">
    <property type="entry name" value="CarbesteraseB"/>
</dbReference>
<feature type="domain" description="Carboxylesterase type B" evidence="3">
    <location>
        <begin position="104"/>
        <end position="487"/>
    </location>
</feature>
<name>A0A6P7FBM8_DIAVI</name>